<dbReference type="GO" id="GO:0009279">
    <property type="term" value="C:cell outer membrane"/>
    <property type="evidence" value="ECO:0007669"/>
    <property type="project" value="UniProtKB-SubCell"/>
</dbReference>
<evidence type="ECO:0000256" key="6">
    <source>
        <dbReference type="ARBA" id="ARBA00023237"/>
    </source>
</evidence>
<dbReference type="FunFam" id="2.40.160.20:FF:000005">
    <property type="entry name" value="Opacity protein opA54"/>
    <property type="match status" value="1"/>
</dbReference>
<name>Q51014_NEIGO</name>
<dbReference type="Pfam" id="PF02462">
    <property type="entry name" value="Opacity"/>
    <property type="match status" value="1"/>
</dbReference>
<keyword evidence="6 7" id="KW-0998">Cell outer membrane</keyword>
<dbReference type="SUPFAM" id="SSF56925">
    <property type="entry name" value="OMPA-like"/>
    <property type="match status" value="1"/>
</dbReference>
<evidence type="ECO:0000256" key="4">
    <source>
        <dbReference type="ARBA" id="ARBA00022692"/>
    </source>
</evidence>
<comment type="similarity">
    <text evidence="2 7">Belongs to the opacity porin family.</text>
</comment>
<protein>
    <submittedName>
        <fullName evidence="9">PII protein</fullName>
    </submittedName>
</protein>
<feature type="domain" description="Porin opacity type" evidence="8">
    <location>
        <begin position="94"/>
        <end position="281"/>
    </location>
</feature>
<dbReference type="InterPro" id="IPR003394">
    <property type="entry name" value="Porin_opacity"/>
</dbReference>
<dbReference type="GO" id="GO:0015288">
    <property type="term" value="F:porin activity"/>
    <property type="evidence" value="ECO:0007669"/>
    <property type="project" value="UniProtKB-UniRule"/>
</dbReference>
<evidence type="ECO:0000256" key="2">
    <source>
        <dbReference type="ARBA" id="ARBA00009830"/>
    </source>
</evidence>
<evidence type="ECO:0000313" key="9">
    <source>
        <dbReference type="EMBL" id="CAA29743.1"/>
    </source>
</evidence>
<evidence type="ECO:0000256" key="3">
    <source>
        <dbReference type="ARBA" id="ARBA00022452"/>
    </source>
</evidence>
<proteinExistence type="inferred from homology"/>
<dbReference type="AlphaFoldDB" id="Q51014"/>
<evidence type="ECO:0000256" key="1">
    <source>
        <dbReference type="ARBA" id="ARBA00004442"/>
    </source>
</evidence>
<comment type="subcellular location">
    <subcellularLocation>
        <location evidence="1 7">Cell outer membrane</location>
    </subcellularLocation>
</comment>
<dbReference type="Gene3D" id="2.40.160.20">
    <property type="match status" value="1"/>
</dbReference>
<evidence type="ECO:0000256" key="5">
    <source>
        <dbReference type="ARBA" id="ARBA00023136"/>
    </source>
</evidence>
<keyword evidence="3" id="KW-1134">Transmembrane beta strand</keyword>
<dbReference type="PIR" id="S16363">
    <property type="entry name" value="S16363"/>
</dbReference>
<evidence type="ECO:0000259" key="8">
    <source>
        <dbReference type="Pfam" id="PF02462"/>
    </source>
</evidence>
<organism evidence="9">
    <name type="scientific">Neisseria gonorrhoeae</name>
    <dbReference type="NCBI Taxonomy" id="485"/>
    <lineage>
        <taxon>Bacteria</taxon>
        <taxon>Pseudomonadati</taxon>
        <taxon>Pseudomonadota</taxon>
        <taxon>Betaproteobacteria</taxon>
        <taxon>Neisseriales</taxon>
        <taxon>Neisseriaceae</taxon>
        <taxon>Neisseria</taxon>
    </lineage>
</organism>
<reference evidence="9" key="1">
    <citation type="journal article" date="1988" name="Mol. Microbiol.">
        <title>Recombination among protein II genes of Neisseria gonorrhoeae generates new coding sequences and increases structural variability in the protein II family.</title>
        <authorList>
            <person name="Connell T.D."/>
            <person name="Black W.J."/>
            <person name="Kawula T.H."/>
            <person name="Barritt D.S."/>
            <person name="Dempsey J.A."/>
            <person name="Kverneland K. Jr"/>
            <person name="Stephenson A."/>
            <person name="Schepart B.S."/>
            <person name="Murphy G.L."/>
            <person name="Cannon J.G."/>
        </authorList>
    </citation>
    <scope>NUCLEOTIDE SEQUENCE</scope>
    <source>
        <strain evidence="9">FA1090</strain>
    </source>
</reference>
<keyword evidence="5 7" id="KW-0472">Membrane</keyword>
<dbReference type="InterPro" id="IPR016373">
    <property type="entry name" value="Opacity"/>
</dbReference>
<keyword evidence="4" id="KW-0812">Transmembrane</keyword>
<evidence type="ECO:0000256" key="7">
    <source>
        <dbReference type="PIRNR" id="PIRNR002984"/>
    </source>
</evidence>
<accession>Q51014</accession>
<dbReference type="SMR" id="Q51014"/>
<dbReference type="PIRSF" id="PIRSF002984">
    <property type="entry name" value="Opacity"/>
    <property type="match status" value="1"/>
</dbReference>
<dbReference type="EMBL" id="X06437">
    <property type="protein sequence ID" value="CAA29743.1"/>
    <property type="molecule type" value="Genomic_DNA"/>
</dbReference>
<dbReference type="InterPro" id="IPR011250">
    <property type="entry name" value="OMP/PagP_B-barrel"/>
</dbReference>
<sequence length="281" mass="31448">MNPARKKPSLLFSSLLFSSLLFSSLLFSSLLFGSAGASEGNGRGPYVQADLAYAAERITHDYPEPTAPGKNKISTVSDYFRNIRTHSIHPRVSVGYDFGGWRIAADYARYRKWHNNKYSVNIKELERKNNKTFGGNQLNIKYQKTEHQENGTFHAVSSLGLSAVYDFKLNDKFKPYIGARVAYGHVRHSIDSTKKITGTLTAYPSDADAAVTVYPDGHPQKNTYQKSNSSRRLGFGAMAGVGIDVAPGLTLDAGYRYHNWGRLENTRFKTHEASLGMRYRF</sequence>